<dbReference type="RefSeq" id="WP_279572670.1">
    <property type="nucleotide sequence ID" value="NZ_LWID01000001.1"/>
</dbReference>
<comment type="caution">
    <text evidence="1">The sequence shown here is derived from an EMBL/GenBank/DDBJ whole genome shotgun (WGS) entry which is preliminary data.</text>
</comment>
<proteinExistence type="predicted"/>
<organism evidence="1 2">
    <name type="scientific">Volucribacter amazonae</name>
    <dbReference type="NCBI Taxonomy" id="256731"/>
    <lineage>
        <taxon>Bacteria</taxon>
        <taxon>Pseudomonadati</taxon>
        <taxon>Pseudomonadota</taxon>
        <taxon>Gammaproteobacteria</taxon>
        <taxon>Pasteurellales</taxon>
        <taxon>Pasteurellaceae</taxon>
        <taxon>Volucribacter</taxon>
    </lineage>
</organism>
<accession>A0A9X4P9T5</accession>
<reference evidence="1" key="1">
    <citation type="submission" date="2016-03" db="EMBL/GenBank/DDBJ databases">
        <title>Co-evolution between Pasteurellaceae and their hosts.</title>
        <authorList>
            <person name="Hansen M.J."/>
            <person name="Bojesen A.M."/>
            <person name="Planet P."/>
        </authorList>
    </citation>
    <scope>NUCLEOTIDE SEQUENCE</scope>
    <source>
        <strain evidence="1">146/S8/89</strain>
    </source>
</reference>
<gene>
    <name evidence="1" type="ORF">A6A20_06375</name>
</gene>
<evidence type="ECO:0000313" key="2">
    <source>
        <dbReference type="Proteomes" id="UP001155500"/>
    </source>
</evidence>
<sequence>MSATIKLLSSKKELASYNIRKGESIVLDGQSKVNYQLVDNATGKGPEKIIAKRDGNNLQITLDPESSSPDILIKNYYTGDNPEQSNSNSMVIGEATNGKIYAYVPESDENQESVAMLDNQESATQVLGGEELDASGFWEYSPWWLLGLGLLGGGIALAAAGGSKNDSTPPNRIIFRQMLQQPQ</sequence>
<name>A0A9X4P9T5_9PAST</name>
<dbReference type="AlphaFoldDB" id="A0A9X4P9T5"/>
<dbReference type="Proteomes" id="UP001155500">
    <property type="component" value="Unassembled WGS sequence"/>
</dbReference>
<dbReference type="EMBL" id="LWID01000001">
    <property type="protein sequence ID" value="MDG6895250.1"/>
    <property type="molecule type" value="Genomic_DNA"/>
</dbReference>
<keyword evidence="2" id="KW-1185">Reference proteome</keyword>
<protein>
    <submittedName>
        <fullName evidence="1">Uncharacterized protein</fullName>
    </submittedName>
</protein>
<evidence type="ECO:0000313" key="1">
    <source>
        <dbReference type="EMBL" id="MDG6895250.1"/>
    </source>
</evidence>